<dbReference type="EMBL" id="JAEUBE010000055">
    <property type="protein sequence ID" value="KAH3671707.1"/>
    <property type="molecule type" value="Genomic_DNA"/>
</dbReference>
<protein>
    <submittedName>
        <fullName evidence="1">Uncharacterized protein</fullName>
    </submittedName>
</protein>
<gene>
    <name evidence="1" type="ORF">OGAPHI_000412</name>
</gene>
<sequence>MFVQRHQWVAPKNNVADKQIIITTKPHIARASPEYFSTRSLVESETLPLPISLYAKNPGNMNEIDVEPVEPTIANTWASDLTVIATKYDRITMIVVMIRSFLLVSSTIRLQWVAQCDQDDDCDSANGGRDRVWIHGDNVADNVVSKSERPILELVDDSQLVLVAGETKHQNGERRQQRDDRIWLEVVDRSSHDVFLAAGPDVSEMYHNQDHQVPHRGESNQRRGFQRVKLALVHERQDGNHKQGDPHRSAGQKRVMFQVFVGNDGAHNLGHEVSNDN</sequence>
<name>A0A9P8PH47_9ASCO</name>
<dbReference type="AlphaFoldDB" id="A0A9P8PH47"/>
<evidence type="ECO:0000313" key="1">
    <source>
        <dbReference type="EMBL" id="KAH3671707.1"/>
    </source>
</evidence>
<proteinExistence type="predicted"/>
<accession>A0A9P8PH47</accession>
<comment type="caution">
    <text evidence="1">The sequence shown here is derived from an EMBL/GenBank/DDBJ whole genome shotgun (WGS) entry which is preliminary data.</text>
</comment>
<dbReference type="GeneID" id="70232380"/>
<reference evidence="1" key="1">
    <citation type="journal article" date="2021" name="Open Biol.">
        <title>Shared evolutionary footprints suggest mitochondrial oxidative damage underlies multiple complex I losses in fungi.</title>
        <authorList>
            <person name="Schikora-Tamarit M.A."/>
            <person name="Marcet-Houben M."/>
            <person name="Nosek J."/>
            <person name="Gabaldon T."/>
        </authorList>
    </citation>
    <scope>NUCLEOTIDE SEQUENCE</scope>
    <source>
        <strain evidence="1">CBS6075</strain>
    </source>
</reference>
<dbReference type="RefSeq" id="XP_046064883.1">
    <property type="nucleotide sequence ID" value="XM_046205183.1"/>
</dbReference>
<reference evidence="1" key="2">
    <citation type="submission" date="2021-01" db="EMBL/GenBank/DDBJ databases">
        <authorList>
            <person name="Schikora-Tamarit M.A."/>
        </authorList>
    </citation>
    <scope>NUCLEOTIDE SEQUENCE</scope>
    <source>
        <strain evidence="1">CBS6075</strain>
    </source>
</reference>
<dbReference type="Proteomes" id="UP000769157">
    <property type="component" value="Unassembled WGS sequence"/>
</dbReference>
<keyword evidence="2" id="KW-1185">Reference proteome</keyword>
<organism evidence="1 2">
    <name type="scientific">Ogataea philodendri</name>
    <dbReference type="NCBI Taxonomy" id="1378263"/>
    <lineage>
        <taxon>Eukaryota</taxon>
        <taxon>Fungi</taxon>
        <taxon>Dikarya</taxon>
        <taxon>Ascomycota</taxon>
        <taxon>Saccharomycotina</taxon>
        <taxon>Pichiomycetes</taxon>
        <taxon>Pichiales</taxon>
        <taxon>Pichiaceae</taxon>
        <taxon>Ogataea</taxon>
    </lineage>
</organism>
<evidence type="ECO:0000313" key="2">
    <source>
        <dbReference type="Proteomes" id="UP000769157"/>
    </source>
</evidence>